<dbReference type="Proteomes" id="UP000306420">
    <property type="component" value="Unassembled WGS sequence"/>
</dbReference>
<dbReference type="RefSeq" id="WP_138404162.1">
    <property type="nucleotide sequence ID" value="NZ_VBSP01000010.1"/>
</dbReference>
<keyword evidence="2 5" id="KW-0028">Amino-acid biosynthesis</keyword>
<comment type="similarity">
    <text evidence="5">Belongs to the class-III pyridoxal-phosphate-dependent aminotransferase family. ArgD subfamily.</text>
</comment>
<dbReference type="CDD" id="cd00610">
    <property type="entry name" value="OAT_like"/>
    <property type="match status" value="1"/>
</dbReference>
<dbReference type="PANTHER" id="PTHR11986">
    <property type="entry name" value="AMINOTRANSFERASE CLASS III"/>
    <property type="match status" value="1"/>
</dbReference>
<dbReference type="InterPro" id="IPR015422">
    <property type="entry name" value="PyrdxlP-dep_Trfase_small"/>
</dbReference>
<keyword evidence="3 5" id="KW-0808">Transferase</keyword>
<dbReference type="InterPro" id="IPR004636">
    <property type="entry name" value="AcOrn/SuccOrn_fam"/>
</dbReference>
<sequence>MEKHNWPQRGEAVLMNTFKRDGKVMVSGQGSFLTDAEGRTYLDFISGIAVNSLGHSNEKLVETLVNQGQQLIHSSNLFWNTPSIQLAEKLTKLSGLGKVFFANSGAEANEGAIKLARKWGREVKGPNATTIVTMKKSFHGRTMATLAATGQEAMHKDYAPNLPGFDYVTFNDIDQLKATITPQTCAVLIEVIQGEGGVNTLSEDFVQAINEIQQEKQVLVIIDEVQTGIGRTGSYFAYEQFDLDPDIITLAKGLGGGFPIGAFLAKDDLATHFQVGDHGTTFGGNPLATACANTVLDTINEDNLLNNVNQRHKQLVEGLQVLQAKHPTISSIKGRGLLIGIQFDQAVDDIINDCFDQGLLVISAKGNVIRFLPPLNVSEEEISQALDIFGAVLSTQ</sequence>
<dbReference type="Pfam" id="PF00202">
    <property type="entry name" value="Aminotran_3"/>
    <property type="match status" value="1"/>
</dbReference>
<dbReference type="EMBL" id="VBSP01000010">
    <property type="protein sequence ID" value="TLQ41782.1"/>
    <property type="molecule type" value="Genomic_DNA"/>
</dbReference>
<dbReference type="EC" id="2.6.1.11" evidence="5"/>
<keyword evidence="1 5" id="KW-0032">Aminotransferase</keyword>
<dbReference type="Gene3D" id="3.90.1150.10">
    <property type="entry name" value="Aspartate Aminotransferase, domain 1"/>
    <property type="match status" value="1"/>
</dbReference>
<keyword evidence="5" id="KW-0963">Cytoplasm</keyword>
<feature type="binding site" evidence="5">
    <location>
        <position position="138"/>
    </location>
    <ligand>
        <name>pyridoxal 5'-phosphate</name>
        <dbReference type="ChEBI" id="CHEBI:597326"/>
    </ligand>
</feature>
<feature type="binding site" evidence="5">
    <location>
        <begin position="105"/>
        <end position="106"/>
    </location>
    <ligand>
        <name>pyridoxal 5'-phosphate</name>
        <dbReference type="ChEBI" id="CHEBI:597326"/>
    </ligand>
</feature>
<dbReference type="InterPro" id="IPR049704">
    <property type="entry name" value="Aminotrans_3_PPA_site"/>
</dbReference>
<dbReference type="NCBIfam" id="NF002325">
    <property type="entry name" value="PRK01278.1"/>
    <property type="match status" value="1"/>
</dbReference>
<feature type="modified residue" description="N6-(pyridoxal phosphate)lysine" evidence="5">
    <location>
        <position position="252"/>
    </location>
</feature>
<accession>A0A5R9DVX7</accession>
<comment type="miscellaneous">
    <text evidence="5">May also have succinyldiaminopimelate aminotransferase activity, thus carrying out the corresponding step in lysine biosynthesis.</text>
</comment>
<name>A0A5R9DVX7_9LACT</name>
<comment type="caution">
    <text evidence="6">The sequence shown here is derived from an EMBL/GenBank/DDBJ whole genome shotgun (WGS) entry which is preliminary data.</text>
</comment>
<protein>
    <recommendedName>
        <fullName evidence="5">Acetylornithine aminotransferase</fullName>
        <shortName evidence="5">ACOAT</shortName>
        <ecNumber evidence="5">2.6.1.11</ecNumber>
    </recommendedName>
</protein>
<evidence type="ECO:0000256" key="3">
    <source>
        <dbReference type="ARBA" id="ARBA00022679"/>
    </source>
</evidence>
<dbReference type="InterPro" id="IPR050103">
    <property type="entry name" value="Class-III_PLP-dep_AT"/>
</dbReference>
<dbReference type="GO" id="GO:0005737">
    <property type="term" value="C:cytoplasm"/>
    <property type="evidence" value="ECO:0007669"/>
    <property type="project" value="UniProtKB-SubCell"/>
</dbReference>
<dbReference type="NCBIfam" id="TIGR00707">
    <property type="entry name" value="argD"/>
    <property type="match status" value="1"/>
</dbReference>
<reference evidence="6 7" key="1">
    <citation type="submission" date="2019-05" db="EMBL/GenBank/DDBJ databases">
        <title>The metagenome of a microbial culture collection derived from dairy environment covers the genomic content of the human microbiome.</title>
        <authorList>
            <person name="Roder T."/>
            <person name="Wuthrich D."/>
            <person name="Sattari Z."/>
            <person name="Von Ah U."/>
            <person name="Bar C."/>
            <person name="Ronchi F."/>
            <person name="Macpherson A.J."/>
            <person name="Ganal-Vonarburg S.C."/>
            <person name="Bruggmann R."/>
            <person name="Vergeres G."/>
        </authorList>
    </citation>
    <scope>NUCLEOTIDE SEQUENCE [LARGE SCALE GENOMIC DNA]</scope>
    <source>
        <strain evidence="6 7">FAM 24227</strain>
    </source>
</reference>
<dbReference type="HAMAP" id="MF_01107">
    <property type="entry name" value="ArgD_aminotrans_3"/>
    <property type="match status" value="1"/>
</dbReference>
<dbReference type="InterPro" id="IPR015424">
    <property type="entry name" value="PyrdxlP-dep_Trfase"/>
</dbReference>
<evidence type="ECO:0000256" key="5">
    <source>
        <dbReference type="HAMAP-Rule" id="MF_01107"/>
    </source>
</evidence>
<feature type="binding site" evidence="5">
    <location>
        <position position="281"/>
    </location>
    <ligand>
        <name>pyridoxal 5'-phosphate</name>
        <dbReference type="ChEBI" id="CHEBI:597326"/>
    </ligand>
</feature>
<dbReference type="Gene3D" id="3.40.640.10">
    <property type="entry name" value="Type I PLP-dependent aspartate aminotransferase-like (Major domain)"/>
    <property type="match status" value="1"/>
</dbReference>
<dbReference type="GO" id="GO:0003992">
    <property type="term" value="F:N2-acetyl-L-ornithine:2-oxoglutarate 5-aminotransferase activity"/>
    <property type="evidence" value="ECO:0007669"/>
    <property type="project" value="UniProtKB-UniRule"/>
</dbReference>
<keyword evidence="5" id="KW-0055">Arginine biosynthesis</keyword>
<evidence type="ECO:0000313" key="6">
    <source>
        <dbReference type="EMBL" id="TLQ41782.1"/>
    </source>
</evidence>
<feature type="binding site" evidence="5">
    <location>
        <begin position="223"/>
        <end position="226"/>
    </location>
    <ligand>
        <name>pyridoxal 5'-phosphate</name>
        <dbReference type="ChEBI" id="CHEBI:597326"/>
    </ligand>
</feature>
<evidence type="ECO:0000256" key="4">
    <source>
        <dbReference type="ARBA" id="ARBA00022898"/>
    </source>
</evidence>
<dbReference type="GO" id="GO:0042802">
    <property type="term" value="F:identical protein binding"/>
    <property type="evidence" value="ECO:0007669"/>
    <property type="project" value="TreeGrafter"/>
</dbReference>
<organism evidence="6 7">
    <name type="scientific">Ruoffia tabacinasalis</name>
    <dbReference type="NCBI Taxonomy" id="87458"/>
    <lineage>
        <taxon>Bacteria</taxon>
        <taxon>Bacillati</taxon>
        <taxon>Bacillota</taxon>
        <taxon>Bacilli</taxon>
        <taxon>Lactobacillales</taxon>
        <taxon>Aerococcaceae</taxon>
        <taxon>Ruoffia</taxon>
    </lineage>
</organism>
<comment type="cofactor">
    <cofactor evidence="5">
        <name>pyridoxal 5'-phosphate</name>
        <dbReference type="ChEBI" id="CHEBI:597326"/>
    </cofactor>
    <text evidence="5">Binds 1 pyridoxal phosphate per subunit.</text>
</comment>
<dbReference type="GO" id="GO:0006526">
    <property type="term" value="P:L-arginine biosynthetic process"/>
    <property type="evidence" value="ECO:0007669"/>
    <property type="project" value="UniProtKB-UniRule"/>
</dbReference>
<comment type="subcellular location">
    <subcellularLocation>
        <location evidence="5">Cytoplasm</location>
    </subcellularLocation>
</comment>
<comment type="catalytic activity">
    <reaction evidence="5">
        <text>N(2)-acetyl-L-ornithine + 2-oxoglutarate = N-acetyl-L-glutamate 5-semialdehyde + L-glutamate</text>
        <dbReference type="Rhea" id="RHEA:18049"/>
        <dbReference type="ChEBI" id="CHEBI:16810"/>
        <dbReference type="ChEBI" id="CHEBI:29123"/>
        <dbReference type="ChEBI" id="CHEBI:29985"/>
        <dbReference type="ChEBI" id="CHEBI:57805"/>
        <dbReference type="EC" id="2.6.1.11"/>
    </reaction>
</comment>
<dbReference type="PIRSF" id="PIRSF000521">
    <property type="entry name" value="Transaminase_4ab_Lys_Orn"/>
    <property type="match status" value="1"/>
</dbReference>
<feature type="binding site" evidence="5">
    <location>
        <position position="280"/>
    </location>
    <ligand>
        <name>N(2)-acetyl-L-ornithine</name>
        <dbReference type="ChEBI" id="CHEBI:57805"/>
    </ligand>
</feature>
<comment type="subunit">
    <text evidence="5">Homodimer.</text>
</comment>
<dbReference type="InterPro" id="IPR005814">
    <property type="entry name" value="Aminotrans_3"/>
</dbReference>
<feature type="binding site" evidence="5">
    <location>
        <position position="141"/>
    </location>
    <ligand>
        <name>N(2)-acetyl-L-ornithine</name>
        <dbReference type="ChEBI" id="CHEBI:57805"/>
    </ligand>
</feature>
<evidence type="ECO:0000256" key="2">
    <source>
        <dbReference type="ARBA" id="ARBA00022605"/>
    </source>
</evidence>
<dbReference type="FunFam" id="3.40.640.10:FF:000004">
    <property type="entry name" value="Acetylornithine aminotransferase"/>
    <property type="match status" value="1"/>
</dbReference>
<proteinExistence type="inferred from homology"/>
<dbReference type="UniPathway" id="UPA00068">
    <property type="reaction ID" value="UER00109"/>
</dbReference>
<gene>
    <name evidence="5" type="primary">argD</name>
    <name evidence="6" type="ORF">FEZ33_04255</name>
</gene>
<dbReference type="PANTHER" id="PTHR11986:SF79">
    <property type="entry name" value="ACETYLORNITHINE AMINOTRANSFERASE, MITOCHONDRIAL"/>
    <property type="match status" value="1"/>
</dbReference>
<dbReference type="PROSITE" id="PS00600">
    <property type="entry name" value="AA_TRANSFER_CLASS_3"/>
    <property type="match status" value="1"/>
</dbReference>
<dbReference type="SUPFAM" id="SSF53383">
    <property type="entry name" value="PLP-dependent transferases"/>
    <property type="match status" value="1"/>
</dbReference>
<keyword evidence="4 5" id="KW-0663">Pyridoxal phosphate</keyword>
<dbReference type="OrthoDB" id="9807885at2"/>
<evidence type="ECO:0000256" key="1">
    <source>
        <dbReference type="ARBA" id="ARBA00022576"/>
    </source>
</evidence>
<dbReference type="GO" id="GO:0030170">
    <property type="term" value="F:pyridoxal phosphate binding"/>
    <property type="evidence" value="ECO:0007669"/>
    <property type="project" value="InterPro"/>
</dbReference>
<comment type="pathway">
    <text evidence="5">Amino-acid biosynthesis; L-arginine biosynthesis; N(2)-acetyl-L-ornithine from L-glutamate: step 4/4.</text>
</comment>
<dbReference type="InterPro" id="IPR015421">
    <property type="entry name" value="PyrdxlP-dep_Trfase_major"/>
</dbReference>
<evidence type="ECO:0000313" key="7">
    <source>
        <dbReference type="Proteomes" id="UP000306420"/>
    </source>
</evidence>
<dbReference type="AlphaFoldDB" id="A0A5R9DVX7"/>